<protein>
    <submittedName>
        <fullName evidence="5">Pyridoxal-phosphate dependent enzyme</fullName>
    </submittedName>
</protein>
<dbReference type="Pfam" id="PF00291">
    <property type="entry name" value="PALP"/>
    <property type="match status" value="1"/>
</dbReference>
<accession>A0ABD5Y4X0</accession>
<feature type="domain" description="Tryptophan synthase beta chain-like PALP" evidence="4">
    <location>
        <begin position="74"/>
        <end position="377"/>
    </location>
</feature>
<evidence type="ECO:0000256" key="1">
    <source>
        <dbReference type="ARBA" id="ARBA00001933"/>
    </source>
</evidence>
<dbReference type="PANTHER" id="PTHR48078">
    <property type="entry name" value="THREONINE DEHYDRATASE, MITOCHONDRIAL-RELATED"/>
    <property type="match status" value="1"/>
</dbReference>
<organism evidence="5 6">
    <name type="scientific">Halosimplex aquaticum</name>
    <dbReference type="NCBI Taxonomy" id="3026162"/>
    <lineage>
        <taxon>Archaea</taxon>
        <taxon>Methanobacteriati</taxon>
        <taxon>Methanobacteriota</taxon>
        <taxon>Stenosarchaea group</taxon>
        <taxon>Halobacteria</taxon>
        <taxon>Halobacteriales</taxon>
        <taxon>Haloarculaceae</taxon>
        <taxon>Halosimplex</taxon>
    </lineage>
</organism>
<dbReference type="Proteomes" id="UP001596432">
    <property type="component" value="Unassembled WGS sequence"/>
</dbReference>
<evidence type="ECO:0000259" key="4">
    <source>
        <dbReference type="Pfam" id="PF00291"/>
    </source>
</evidence>
<evidence type="ECO:0000313" key="5">
    <source>
        <dbReference type="EMBL" id="MFC7142433.1"/>
    </source>
</evidence>
<dbReference type="InterPro" id="IPR036052">
    <property type="entry name" value="TrpB-like_PALP_sf"/>
</dbReference>
<dbReference type="EMBL" id="JBHTAS010000001">
    <property type="protein sequence ID" value="MFC7142433.1"/>
    <property type="molecule type" value="Genomic_DNA"/>
</dbReference>
<dbReference type="PANTHER" id="PTHR48078:SF6">
    <property type="entry name" value="L-THREONINE DEHYDRATASE CATABOLIC TDCB"/>
    <property type="match status" value="1"/>
</dbReference>
<reference evidence="5 6" key="1">
    <citation type="journal article" date="2019" name="Int. J. Syst. Evol. Microbiol.">
        <title>The Global Catalogue of Microorganisms (GCM) 10K type strain sequencing project: providing services to taxonomists for standard genome sequencing and annotation.</title>
        <authorList>
            <consortium name="The Broad Institute Genomics Platform"/>
            <consortium name="The Broad Institute Genome Sequencing Center for Infectious Disease"/>
            <person name="Wu L."/>
            <person name="Ma J."/>
        </authorList>
    </citation>
    <scope>NUCLEOTIDE SEQUENCE [LARGE SCALE GENOMIC DNA]</scope>
    <source>
        <strain evidence="5 6">XZYJT29</strain>
    </source>
</reference>
<keyword evidence="3" id="KW-0456">Lyase</keyword>
<keyword evidence="6" id="KW-1185">Reference proteome</keyword>
<evidence type="ECO:0000313" key="6">
    <source>
        <dbReference type="Proteomes" id="UP001596432"/>
    </source>
</evidence>
<keyword evidence="2" id="KW-0663">Pyridoxal phosphate</keyword>
<dbReference type="GO" id="GO:0016829">
    <property type="term" value="F:lyase activity"/>
    <property type="evidence" value="ECO:0007669"/>
    <property type="project" value="UniProtKB-KW"/>
</dbReference>
<gene>
    <name evidence="5" type="ORF">ACFQMA_21670</name>
</gene>
<dbReference type="GeneID" id="78822774"/>
<dbReference type="InterPro" id="IPR001926">
    <property type="entry name" value="TrpB-like_PALP"/>
</dbReference>
<evidence type="ECO:0000256" key="2">
    <source>
        <dbReference type="ARBA" id="ARBA00022898"/>
    </source>
</evidence>
<dbReference type="CDD" id="cd00350">
    <property type="entry name" value="rubredoxin_like"/>
    <property type="match status" value="1"/>
</dbReference>
<name>A0ABD5Y4X0_9EURY</name>
<dbReference type="InterPro" id="IPR050147">
    <property type="entry name" value="Ser/Thr_Dehydratase"/>
</dbReference>
<proteinExistence type="predicted"/>
<dbReference type="AlphaFoldDB" id="A0ABD5Y4X0"/>
<evidence type="ECO:0000256" key="3">
    <source>
        <dbReference type="ARBA" id="ARBA00023239"/>
    </source>
</evidence>
<comment type="cofactor">
    <cofactor evidence="1">
        <name>pyridoxal 5'-phosphate</name>
        <dbReference type="ChEBI" id="CHEBI:597326"/>
    </cofactor>
</comment>
<comment type="caution">
    <text evidence="5">The sequence shown here is derived from an EMBL/GenBank/DDBJ whole genome shotgun (WGS) entry which is preliminary data.</text>
</comment>
<sequence length="398" mass="41056">METTTSLDGLACVDCDAVHDPADAPRRCPDCGGILRPTYDHGAVDVTRESLASERFDGVARFADLLPFPADSLVTLDEGTTPLVPCPAFADELGVGAVYVKDEGANPTGTTADRGAALAVTAAREHGAEKVALPTTGDAGQSVAAYAARAGLDSEAFVPTRSTFVAKAMTNVHGGDMSVVEGRYPDAVEAFESAMADDDNADWHSLAPFDTPYRHEGAKTLLFEVVEQLDWEVPDAVVHPTGHGHGVVGSHIAAEQLRESGLAEEAPALHVAQPEDCAPVVAADDAGEDDTEVWERPDTLVGALEVDDPEGGALALDAVRDTGGWAVGASDDDALEAAVTLNAEGVEVSATGGVGAAAAQELAEGGHLGSDDVVVLVNPVAGNKENDVLRSHLMRKGI</sequence>
<dbReference type="SUPFAM" id="SSF53686">
    <property type="entry name" value="Tryptophan synthase beta subunit-like PLP-dependent enzymes"/>
    <property type="match status" value="1"/>
</dbReference>
<dbReference type="Gene3D" id="3.40.50.1100">
    <property type="match status" value="2"/>
</dbReference>
<dbReference type="RefSeq" id="WP_274323500.1">
    <property type="nucleotide sequence ID" value="NZ_CP118158.1"/>
</dbReference>